<dbReference type="Pfam" id="PF07879">
    <property type="entry name" value="PHB_acc_N"/>
    <property type="match status" value="1"/>
</dbReference>
<dbReference type="OrthoDB" id="9795345at2"/>
<organism evidence="4 5">
    <name type="scientific">Faunimonas pinastri</name>
    <dbReference type="NCBI Taxonomy" id="1855383"/>
    <lineage>
        <taxon>Bacteria</taxon>
        <taxon>Pseudomonadati</taxon>
        <taxon>Pseudomonadota</taxon>
        <taxon>Alphaproteobacteria</taxon>
        <taxon>Hyphomicrobiales</taxon>
        <taxon>Afifellaceae</taxon>
        <taxon>Faunimonas</taxon>
    </lineage>
</organism>
<dbReference type="GO" id="GO:0006355">
    <property type="term" value="P:regulation of DNA-templated transcription"/>
    <property type="evidence" value="ECO:0007669"/>
    <property type="project" value="InterPro"/>
</dbReference>
<dbReference type="InterPro" id="IPR007897">
    <property type="entry name" value="PHB_accumulat"/>
</dbReference>
<dbReference type="NCBIfam" id="TIGR01848">
    <property type="entry name" value="PHA_reg_PhaR"/>
    <property type="match status" value="1"/>
</dbReference>
<feature type="domain" description="PHA accumulation regulator DNA-binding N-terminal" evidence="3">
    <location>
        <begin position="8"/>
        <end position="68"/>
    </location>
</feature>
<dbReference type="STRING" id="1855383.SAMN05216548_106170"/>
<keyword evidence="5" id="KW-1185">Reference proteome</keyword>
<feature type="compositionally biased region" description="Basic and acidic residues" evidence="1">
    <location>
        <begin position="163"/>
        <end position="187"/>
    </location>
</feature>
<dbReference type="InterPro" id="IPR012909">
    <property type="entry name" value="PHA_DNA-bd_N"/>
</dbReference>
<accession>A0A1H9HV01</accession>
<sequence length="210" mass="23867">MPSDNPIIIKKYANRRLYHTGTSAYVTLEDLARLVKNGEDFLVQDAKTGEDITRSVLGQIIFEHENRGNNGSLLPIAFLRQLIQFYGDSMQAILPSYLESSLATFTRDQEKLREHLSKSLQENPLGLMEEQARRNMELFSEAMRMWMPFPPKPEGSRPGTSERNGKDGGKTQRADTEKREAERDGEIEALKKQLQDIQKTLEGIAGRQKA</sequence>
<protein>
    <submittedName>
        <fullName evidence="4">Polyhydroxyalkanoate synthesis repressor PhaR</fullName>
    </submittedName>
</protein>
<evidence type="ECO:0000313" key="4">
    <source>
        <dbReference type="EMBL" id="SEQ66085.1"/>
    </source>
</evidence>
<dbReference type="RefSeq" id="WP_092496519.1">
    <property type="nucleotide sequence ID" value="NZ_FOFG01000006.1"/>
</dbReference>
<evidence type="ECO:0000259" key="3">
    <source>
        <dbReference type="Pfam" id="PF07879"/>
    </source>
</evidence>
<name>A0A1H9HV01_9HYPH</name>
<dbReference type="Proteomes" id="UP000199647">
    <property type="component" value="Unassembled WGS sequence"/>
</dbReference>
<evidence type="ECO:0000259" key="2">
    <source>
        <dbReference type="Pfam" id="PF05233"/>
    </source>
</evidence>
<feature type="domain" description="PHB accumulation regulatory" evidence="2">
    <location>
        <begin position="74"/>
        <end position="113"/>
    </location>
</feature>
<dbReference type="InterPro" id="IPR010134">
    <property type="entry name" value="PHA_reg_PhaR"/>
</dbReference>
<dbReference type="AlphaFoldDB" id="A0A1H9HV01"/>
<feature type="region of interest" description="Disordered" evidence="1">
    <location>
        <begin position="148"/>
        <end position="187"/>
    </location>
</feature>
<evidence type="ECO:0000313" key="5">
    <source>
        <dbReference type="Proteomes" id="UP000199647"/>
    </source>
</evidence>
<proteinExistence type="predicted"/>
<dbReference type="Pfam" id="PF05233">
    <property type="entry name" value="PHB_acc"/>
    <property type="match status" value="1"/>
</dbReference>
<dbReference type="EMBL" id="FOFG01000006">
    <property type="protein sequence ID" value="SEQ66085.1"/>
    <property type="molecule type" value="Genomic_DNA"/>
</dbReference>
<evidence type="ECO:0000256" key="1">
    <source>
        <dbReference type="SAM" id="MobiDB-lite"/>
    </source>
</evidence>
<gene>
    <name evidence="4" type="ORF">SAMN05216548_106170</name>
</gene>
<reference evidence="4 5" key="1">
    <citation type="submission" date="2016-10" db="EMBL/GenBank/DDBJ databases">
        <authorList>
            <person name="de Groot N.N."/>
        </authorList>
    </citation>
    <scope>NUCLEOTIDE SEQUENCE [LARGE SCALE GENOMIC DNA]</scope>
    <source>
        <strain evidence="4 5">A52C2</strain>
    </source>
</reference>